<dbReference type="STRING" id="363754.RHSP_31299"/>
<dbReference type="PANTHER" id="PTHR10907:SF47">
    <property type="entry name" value="REGUCALCIN"/>
    <property type="match status" value="1"/>
</dbReference>
<dbReference type="RefSeq" id="WP_004119492.1">
    <property type="nucleotide sequence ID" value="NZ_AQHN01000062.1"/>
</dbReference>
<keyword evidence="3" id="KW-0862">Zinc</keyword>
<dbReference type="PANTHER" id="PTHR10907">
    <property type="entry name" value="REGUCALCIN"/>
    <property type="match status" value="1"/>
</dbReference>
<evidence type="ECO:0000259" key="4">
    <source>
        <dbReference type="Pfam" id="PF08450"/>
    </source>
</evidence>
<comment type="cofactor">
    <cofactor evidence="3">
        <name>Zn(2+)</name>
        <dbReference type="ChEBI" id="CHEBI:29105"/>
    </cofactor>
    <text evidence="3">Binds 1 divalent metal cation per subunit.</text>
</comment>
<evidence type="ECO:0000256" key="1">
    <source>
        <dbReference type="ARBA" id="ARBA00008853"/>
    </source>
</evidence>
<dbReference type="InterPro" id="IPR013658">
    <property type="entry name" value="SGL"/>
</dbReference>
<dbReference type="InterPro" id="IPR011042">
    <property type="entry name" value="6-blade_b-propeller_TolB-like"/>
</dbReference>
<evidence type="ECO:0000313" key="6">
    <source>
        <dbReference type="Proteomes" id="UP000012429"/>
    </source>
</evidence>
<sequence>MARSLICVAPVGDRCGEGAVWSMDEASLYWTDINRFLVHRYDEATRAVRTWLFDEPVVAVSLTQETDRLLVALGSKLIWWWPETDRREDHGFALQGAPRVRLNDGRADPAGNFWVGSMKNNVLPDGELGEAGPGEGILYRITPDGAVTEWRRDLGISNTLCWSPDRRTFYFGDTLANEIYAFDYDVTKGAIFGERRFFAGFGRGSPDGSAIDSAGFLWNCRFGGGCIARIAPDGSLAELVEMPVTNVTTCTFGGADLKTLYITTASVLAAPRERLAGSLYAMRVEVAGLPENRYGAVIP</sequence>
<dbReference type="GO" id="GO:0019853">
    <property type="term" value="P:L-ascorbic acid biosynthetic process"/>
    <property type="evidence" value="ECO:0007669"/>
    <property type="project" value="TreeGrafter"/>
</dbReference>
<dbReference type="PATRIC" id="fig|363754.4.peg.3481"/>
<proteinExistence type="inferred from homology"/>
<feature type="active site" description="Proton donor/acceptor" evidence="2">
    <location>
        <position position="207"/>
    </location>
</feature>
<feature type="domain" description="SMP-30/Gluconolactonase/LRE-like region" evidence="4">
    <location>
        <begin position="15"/>
        <end position="265"/>
    </location>
</feature>
<reference evidence="5 6" key="1">
    <citation type="journal article" date="2012" name="BMC Genomics">
        <title>Genomic basis of broad host range and environmental adaptability of Rhizobium tropici CIAT 899 and Rhizobium sp. PRF 81 which are used in inoculants for common bean (Phaseolus vulgaris L.).</title>
        <authorList>
            <person name="Ormeno-Orrillo E."/>
            <person name="Menna P."/>
            <person name="Almeida L.G."/>
            <person name="Ollero F.J."/>
            <person name="Nicolas M.F."/>
            <person name="Pains Rodrigues E."/>
            <person name="Shigueyoshi Nakatani A."/>
            <person name="Silva Batista J.S."/>
            <person name="Oliveira Chueire L.M."/>
            <person name="Souza R.C."/>
            <person name="Ribeiro Vasconcelos A.T."/>
            <person name="Megias M."/>
            <person name="Hungria M."/>
            <person name="Martinez-Romero E."/>
        </authorList>
    </citation>
    <scope>NUCLEOTIDE SEQUENCE [LARGE SCALE GENOMIC DNA]</scope>
    <source>
        <strain evidence="5 6">PRF 81</strain>
    </source>
</reference>
<dbReference type="GO" id="GO:0004341">
    <property type="term" value="F:gluconolactonase activity"/>
    <property type="evidence" value="ECO:0007669"/>
    <property type="project" value="TreeGrafter"/>
</dbReference>
<feature type="binding site" evidence="3">
    <location>
        <position position="103"/>
    </location>
    <ligand>
        <name>substrate</name>
    </ligand>
</feature>
<dbReference type="OrthoDB" id="2633250at2"/>
<dbReference type="EMBL" id="AQHN01000062">
    <property type="protein sequence ID" value="ENN86818.1"/>
    <property type="molecule type" value="Genomic_DNA"/>
</dbReference>
<name>N6U9A5_9HYPH</name>
<dbReference type="Pfam" id="PF08450">
    <property type="entry name" value="SGL"/>
    <property type="match status" value="1"/>
</dbReference>
<accession>N6U9A5</accession>
<organism evidence="5 6">
    <name type="scientific">Rhizobium freirei PRF 81</name>
    <dbReference type="NCBI Taxonomy" id="363754"/>
    <lineage>
        <taxon>Bacteria</taxon>
        <taxon>Pseudomonadati</taxon>
        <taxon>Pseudomonadota</taxon>
        <taxon>Alphaproteobacteria</taxon>
        <taxon>Hyphomicrobiales</taxon>
        <taxon>Rhizobiaceae</taxon>
        <taxon>Rhizobium/Agrobacterium group</taxon>
        <taxon>Rhizobium</taxon>
    </lineage>
</organism>
<dbReference type="Proteomes" id="UP000012429">
    <property type="component" value="Unassembled WGS sequence"/>
</dbReference>
<comment type="caution">
    <text evidence="5">The sequence shown here is derived from an EMBL/GenBank/DDBJ whole genome shotgun (WGS) entry which is preliminary data.</text>
</comment>
<keyword evidence="3" id="KW-0479">Metal-binding</keyword>
<dbReference type="Gene3D" id="2.120.10.30">
    <property type="entry name" value="TolB, C-terminal domain"/>
    <property type="match status" value="1"/>
</dbReference>
<evidence type="ECO:0000256" key="3">
    <source>
        <dbReference type="PIRSR" id="PIRSR605511-2"/>
    </source>
</evidence>
<dbReference type="GO" id="GO:0005509">
    <property type="term" value="F:calcium ion binding"/>
    <property type="evidence" value="ECO:0007669"/>
    <property type="project" value="TreeGrafter"/>
</dbReference>
<dbReference type="SUPFAM" id="SSF63829">
    <property type="entry name" value="Calcium-dependent phosphotriesterase"/>
    <property type="match status" value="1"/>
</dbReference>
<protein>
    <recommendedName>
        <fullName evidence="4">SMP-30/Gluconolactonase/LRE-like region domain-containing protein</fullName>
    </recommendedName>
</protein>
<feature type="binding site" evidence="3">
    <location>
        <position position="207"/>
    </location>
    <ligand>
        <name>a divalent metal cation</name>
        <dbReference type="ChEBI" id="CHEBI:60240"/>
    </ligand>
</feature>
<dbReference type="InterPro" id="IPR005511">
    <property type="entry name" value="SMP-30"/>
</dbReference>
<gene>
    <name evidence="5" type="ORF">RHSP_31299</name>
</gene>
<feature type="binding site" evidence="3">
    <location>
        <position position="101"/>
    </location>
    <ligand>
        <name>substrate</name>
    </ligand>
</feature>
<evidence type="ECO:0000256" key="2">
    <source>
        <dbReference type="PIRSR" id="PIRSR605511-1"/>
    </source>
</evidence>
<feature type="binding site" evidence="3">
    <location>
        <position position="17"/>
    </location>
    <ligand>
        <name>a divalent metal cation</name>
        <dbReference type="ChEBI" id="CHEBI:60240"/>
    </ligand>
</feature>
<keyword evidence="6" id="KW-1185">Reference proteome</keyword>
<feature type="binding site" evidence="3">
    <location>
        <position position="158"/>
    </location>
    <ligand>
        <name>a divalent metal cation</name>
        <dbReference type="ChEBI" id="CHEBI:60240"/>
    </ligand>
</feature>
<dbReference type="AlphaFoldDB" id="N6U9A5"/>
<evidence type="ECO:0000313" key="5">
    <source>
        <dbReference type="EMBL" id="ENN86818.1"/>
    </source>
</evidence>
<comment type="similarity">
    <text evidence="1">Belongs to the SMP-30/CGR1 family.</text>
</comment>
<dbReference type="PRINTS" id="PR01790">
    <property type="entry name" value="SMP30FAMILY"/>
</dbReference>